<keyword evidence="2" id="KW-1133">Transmembrane helix</keyword>
<protein>
    <submittedName>
        <fullName evidence="3">Uncharacterized protein</fullName>
    </submittedName>
</protein>
<organism evidence="3 4">
    <name type="scientific">Mycobacterium colombiense</name>
    <dbReference type="NCBI Taxonomy" id="339268"/>
    <lineage>
        <taxon>Bacteria</taxon>
        <taxon>Bacillati</taxon>
        <taxon>Actinomycetota</taxon>
        <taxon>Actinomycetes</taxon>
        <taxon>Mycobacteriales</taxon>
        <taxon>Mycobacteriaceae</taxon>
        <taxon>Mycobacterium</taxon>
        <taxon>Mycobacterium avium complex (MAC)</taxon>
    </lineage>
</organism>
<evidence type="ECO:0000256" key="1">
    <source>
        <dbReference type="SAM" id="MobiDB-lite"/>
    </source>
</evidence>
<keyword evidence="2" id="KW-0812">Transmembrane</keyword>
<dbReference type="AlphaFoldDB" id="A0A1A2YTT0"/>
<evidence type="ECO:0000313" key="4">
    <source>
        <dbReference type="Proteomes" id="UP000091846"/>
    </source>
</evidence>
<feature type="region of interest" description="Disordered" evidence="1">
    <location>
        <begin position="69"/>
        <end position="90"/>
    </location>
</feature>
<dbReference type="RefSeq" id="WP_065028972.1">
    <property type="nucleotide sequence ID" value="NZ_LZKI01000080.1"/>
</dbReference>
<feature type="transmembrane region" description="Helical" evidence="2">
    <location>
        <begin position="6"/>
        <end position="25"/>
    </location>
</feature>
<gene>
    <name evidence="3" type="ORF">A5708_23600</name>
</gene>
<name>A0A1A2YTT0_9MYCO</name>
<keyword evidence="2" id="KW-0472">Membrane</keyword>
<accession>A0A1A2YTT0</accession>
<sequence>MAVLLLVLKIALIALIVGGTVALIARGVRRSRANRLNPQWKGYTGQPGYEASARGAMPNTPLPEWAYWDDEGDDHHGAAEGAENPAVRED</sequence>
<evidence type="ECO:0000313" key="3">
    <source>
        <dbReference type="EMBL" id="OBI41664.1"/>
    </source>
</evidence>
<dbReference type="OrthoDB" id="4750045at2"/>
<comment type="caution">
    <text evidence="3">The sequence shown here is derived from an EMBL/GenBank/DDBJ whole genome shotgun (WGS) entry which is preliminary data.</text>
</comment>
<reference evidence="3 4" key="1">
    <citation type="submission" date="2016-06" db="EMBL/GenBank/DDBJ databases">
        <authorList>
            <person name="Kjaerup R.B."/>
            <person name="Dalgaard T.S."/>
            <person name="Juul-Madsen H.R."/>
        </authorList>
    </citation>
    <scope>NUCLEOTIDE SEQUENCE [LARGE SCALE GENOMIC DNA]</scope>
    <source>
        <strain evidence="3 4">E1334</strain>
    </source>
</reference>
<dbReference type="EMBL" id="LZKI01000080">
    <property type="protein sequence ID" value="OBI41664.1"/>
    <property type="molecule type" value="Genomic_DNA"/>
</dbReference>
<proteinExistence type="predicted"/>
<evidence type="ECO:0000256" key="2">
    <source>
        <dbReference type="SAM" id="Phobius"/>
    </source>
</evidence>
<dbReference type="Proteomes" id="UP000091846">
    <property type="component" value="Unassembled WGS sequence"/>
</dbReference>